<dbReference type="AlphaFoldDB" id="A0A9P1D821"/>
<sequence length="316" mass="37000">RTRVKEQVAGRTGASWEDRLQQQKAVKVQAMKMIEKEQKERIKAATEKGIEKQQVYSPLVALRSAPLLSVAEKQAQKLEERKQEMSQKIRSYAVLRNRILEKMRTRDPLFKVEDVSTAKALLAEGRRKRQEELQNEEKKRWEHLEDCAAKGVQKRAALFDLHNSPSFDERLAKRVEIKTAELKELEKAQKERIRDAIEVGHSKSQQASPLLGCLRNPPDNAERQKEILEERQRHMALVAKEYIKKRDEMLYRQQTRTPLFSCDEVEDAQLQLEEAARKRKKEMKDEMLKQKQHINELQHKALARPLMMEAKYGIMA</sequence>
<reference evidence="2" key="1">
    <citation type="submission" date="2022-10" db="EMBL/GenBank/DDBJ databases">
        <authorList>
            <person name="Chen Y."/>
            <person name="Dougan E. K."/>
            <person name="Chan C."/>
            <person name="Rhodes N."/>
            <person name="Thang M."/>
        </authorList>
    </citation>
    <scope>NUCLEOTIDE SEQUENCE</scope>
</reference>
<evidence type="ECO:0000313" key="3">
    <source>
        <dbReference type="EMBL" id="CAL4791962.1"/>
    </source>
</evidence>
<feature type="non-terminal residue" evidence="2">
    <location>
        <position position="316"/>
    </location>
</feature>
<name>A0A9P1D821_9DINO</name>
<reference evidence="3 4" key="2">
    <citation type="submission" date="2024-05" db="EMBL/GenBank/DDBJ databases">
        <authorList>
            <person name="Chen Y."/>
            <person name="Shah S."/>
            <person name="Dougan E. K."/>
            <person name="Thang M."/>
            <person name="Chan C."/>
        </authorList>
    </citation>
    <scope>NUCLEOTIDE SEQUENCE [LARGE SCALE GENOMIC DNA]</scope>
</reference>
<dbReference type="EMBL" id="CAMXCT030003468">
    <property type="protein sequence ID" value="CAL4791962.1"/>
    <property type="molecule type" value="Genomic_DNA"/>
</dbReference>
<protein>
    <submittedName>
        <fullName evidence="3">C2H2-type domain-containing protein</fullName>
    </submittedName>
</protein>
<dbReference type="EMBL" id="CAMXCT020003468">
    <property type="protein sequence ID" value="CAL1158025.1"/>
    <property type="molecule type" value="Genomic_DNA"/>
</dbReference>
<gene>
    <name evidence="2" type="ORF">C1SCF055_LOCUS30425</name>
</gene>
<keyword evidence="4" id="KW-1185">Reference proteome</keyword>
<evidence type="ECO:0000313" key="2">
    <source>
        <dbReference type="EMBL" id="CAI4004650.1"/>
    </source>
</evidence>
<proteinExistence type="predicted"/>
<dbReference type="EMBL" id="CAMXCT010003468">
    <property type="protein sequence ID" value="CAI4004650.1"/>
    <property type="molecule type" value="Genomic_DNA"/>
</dbReference>
<evidence type="ECO:0000256" key="1">
    <source>
        <dbReference type="SAM" id="Coils"/>
    </source>
</evidence>
<feature type="coiled-coil region" evidence="1">
    <location>
        <begin position="68"/>
        <end position="95"/>
    </location>
</feature>
<organism evidence="2">
    <name type="scientific">Cladocopium goreaui</name>
    <dbReference type="NCBI Taxonomy" id="2562237"/>
    <lineage>
        <taxon>Eukaryota</taxon>
        <taxon>Sar</taxon>
        <taxon>Alveolata</taxon>
        <taxon>Dinophyceae</taxon>
        <taxon>Suessiales</taxon>
        <taxon>Symbiodiniaceae</taxon>
        <taxon>Cladocopium</taxon>
    </lineage>
</organism>
<keyword evidence="1" id="KW-0175">Coiled coil</keyword>
<feature type="coiled-coil region" evidence="1">
    <location>
        <begin position="265"/>
        <end position="300"/>
    </location>
</feature>
<dbReference type="Proteomes" id="UP001152797">
    <property type="component" value="Unassembled WGS sequence"/>
</dbReference>
<comment type="caution">
    <text evidence="2">The sequence shown here is derived from an EMBL/GenBank/DDBJ whole genome shotgun (WGS) entry which is preliminary data.</text>
</comment>
<dbReference type="OrthoDB" id="427036at2759"/>
<evidence type="ECO:0000313" key="4">
    <source>
        <dbReference type="Proteomes" id="UP001152797"/>
    </source>
</evidence>
<accession>A0A9P1D821</accession>